<proteinExistence type="predicted"/>
<organism evidence="4 5">
    <name type="scientific">Nitratireductor basaltis</name>
    <dbReference type="NCBI Taxonomy" id="472175"/>
    <lineage>
        <taxon>Bacteria</taxon>
        <taxon>Pseudomonadati</taxon>
        <taxon>Pseudomonadota</taxon>
        <taxon>Alphaproteobacteria</taxon>
        <taxon>Hyphomicrobiales</taxon>
        <taxon>Phyllobacteriaceae</taxon>
        <taxon>Nitratireductor</taxon>
    </lineage>
</organism>
<gene>
    <name evidence="4" type="ORF">EL18_03175</name>
</gene>
<feature type="chain" id="PRO_5001783018" evidence="2">
    <location>
        <begin position="21"/>
        <end position="335"/>
    </location>
</feature>
<keyword evidence="2" id="KW-0732">Signal</keyword>
<dbReference type="EMBL" id="JMQM01000002">
    <property type="protein sequence ID" value="KFB08920.1"/>
    <property type="molecule type" value="Genomic_DNA"/>
</dbReference>
<feature type="domain" description="Phytase-like" evidence="3">
    <location>
        <begin position="66"/>
        <end position="317"/>
    </location>
</feature>
<reference evidence="4 5" key="1">
    <citation type="submission" date="2014-05" db="EMBL/GenBank/DDBJ databases">
        <title>Draft Genome Sequence of Nitratireductor basaltis Strain UMTGB225, A Marine Bacterium Isolated from Green Barrel Tunicate.</title>
        <authorList>
            <person name="Gan H.Y."/>
        </authorList>
    </citation>
    <scope>NUCLEOTIDE SEQUENCE [LARGE SCALE GENOMIC DNA]</scope>
    <source>
        <strain evidence="4 5">UMTGB225</strain>
    </source>
</reference>
<evidence type="ECO:0000313" key="5">
    <source>
        <dbReference type="Proteomes" id="UP000053675"/>
    </source>
</evidence>
<name>A0A084U7I4_9HYPH</name>
<dbReference type="STRING" id="472175.EL18_03175"/>
<dbReference type="InterPro" id="IPR014567">
    <property type="entry name" value="UCP031900"/>
</dbReference>
<evidence type="ECO:0000256" key="1">
    <source>
        <dbReference type="SAM" id="MobiDB-lite"/>
    </source>
</evidence>
<dbReference type="PATRIC" id="fig|472175.3.peg.3172"/>
<dbReference type="Proteomes" id="UP000053675">
    <property type="component" value="Unassembled WGS sequence"/>
</dbReference>
<sequence length="335" mass="36851">MRASARRLLAAVGVSTFALAATVQTHAASIEVQSRQIEQFRIGHQQTRFGTLEFVGGLEMVSTARDFGAISSMRFVSGTTFLAVTDTGFWLRGDLRHDAQSRPSGISNARMDPIRDENGNASGEKWTTDAEALAVDKGRATVGFERVHRIVEYDLSEEMSGGPLSEVEYLIPRAELRSNRSFETIAYAPEGSALSGARIVISERSIDENGNIFAAILEGPRKGIFKVKRSDDFDVTDGAFLPSGDLILLERRFSMATGVAMRLRRIAGDTLAKGALVDGPVLLEADMSYQIDNMEAMDVWQRQDGATMISIMSDDNHSILQRNLYLEFTLQDQTD</sequence>
<dbReference type="Pfam" id="PF13449">
    <property type="entry name" value="Phytase-like"/>
    <property type="match status" value="1"/>
</dbReference>
<dbReference type="AlphaFoldDB" id="A0A084U7I4"/>
<dbReference type="PIRSF" id="PIRSF031900">
    <property type="entry name" value="UCP031900"/>
    <property type="match status" value="1"/>
</dbReference>
<evidence type="ECO:0000259" key="3">
    <source>
        <dbReference type="Pfam" id="PF13449"/>
    </source>
</evidence>
<evidence type="ECO:0000313" key="4">
    <source>
        <dbReference type="EMBL" id="KFB08920.1"/>
    </source>
</evidence>
<keyword evidence="5" id="KW-1185">Reference proteome</keyword>
<comment type="caution">
    <text evidence="4">The sequence shown here is derived from an EMBL/GenBank/DDBJ whole genome shotgun (WGS) entry which is preliminary data.</text>
</comment>
<accession>A0A084U7I4</accession>
<dbReference type="InterPro" id="IPR027372">
    <property type="entry name" value="Phytase-like_dom"/>
</dbReference>
<feature type="signal peptide" evidence="2">
    <location>
        <begin position="1"/>
        <end position="20"/>
    </location>
</feature>
<evidence type="ECO:0000256" key="2">
    <source>
        <dbReference type="SAM" id="SignalP"/>
    </source>
</evidence>
<dbReference type="RefSeq" id="WP_244444618.1">
    <property type="nucleotide sequence ID" value="NZ_JMQM01000002.1"/>
</dbReference>
<dbReference type="eggNOG" id="COG4246">
    <property type="taxonomic scope" value="Bacteria"/>
</dbReference>
<feature type="region of interest" description="Disordered" evidence="1">
    <location>
        <begin position="101"/>
        <end position="123"/>
    </location>
</feature>
<protein>
    <submittedName>
        <fullName evidence="4">ABC-type cobalamin/Fe3+-siderophore transport system, ATPase component</fullName>
    </submittedName>
</protein>